<dbReference type="EMBL" id="CM056815">
    <property type="protein sequence ID" value="KAJ8630076.1"/>
    <property type="molecule type" value="Genomic_DNA"/>
</dbReference>
<reference evidence="1 2" key="1">
    <citation type="journal article" date="2022" name="Hortic Res">
        <title>A haplotype resolved chromosomal level avocado genome allows analysis of novel avocado genes.</title>
        <authorList>
            <person name="Nath O."/>
            <person name="Fletcher S.J."/>
            <person name="Hayward A."/>
            <person name="Shaw L.M."/>
            <person name="Masouleh A.K."/>
            <person name="Furtado A."/>
            <person name="Henry R.J."/>
            <person name="Mitter N."/>
        </authorList>
    </citation>
    <scope>NUCLEOTIDE SEQUENCE [LARGE SCALE GENOMIC DNA]</scope>
    <source>
        <strain evidence="2">cv. Hass</strain>
    </source>
</reference>
<organism evidence="1 2">
    <name type="scientific">Persea americana</name>
    <name type="common">Avocado</name>
    <dbReference type="NCBI Taxonomy" id="3435"/>
    <lineage>
        <taxon>Eukaryota</taxon>
        <taxon>Viridiplantae</taxon>
        <taxon>Streptophyta</taxon>
        <taxon>Embryophyta</taxon>
        <taxon>Tracheophyta</taxon>
        <taxon>Spermatophyta</taxon>
        <taxon>Magnoliopsida</taxon>
        <taxon>Magnoliidae</taxon>
        <taxon>Laurales</taxon>
        <taxon>Lauraceae</taxon>
        <taxon>Persea</taxon>
    </lineage>
</organism>
<protein>
    <submittedName>
        <fullName evidence="1">Uncharacterized protein</fullName>
    </submittedName>
</protein>
<proteinExistence type="predicted"/>
<comment type="caution">
    <text evidence="1">The sequence shown here is derived from an EMBL/GenBank/DDBJ whole genome shotgun (WGS) entry which is preliminary data.</text>
</comment>
<name>A0ACC2L9H8_PERAE</name>
<keyword evidence="2" id="KW-1185">Reference proteome</keyword>
<evidence type="ECO:0000313" key="2">
    <source>
        <dbReference type="Proteomes" id="UP001234297"/>
    </source>
</evidence>
<evidence type="ECO:0000313" key="1">
    <source>
        <dbReference type="EMBL" id="KAJ8630076.1"/>
    </source>
</evidence>
<gene>
    <name evidence="1" type="ORF">MRB53_023399</name>
</gene>
<accession>A0ACC2L9H8</accession>
<sequence>MSVCIAPRLAAARYLYSECQTVSSAPSPAPTSGSGNSTTLAARRLCSEGQPGPTVLSSVPSPALAAQPFQGPVRVPPSRLGASVQRANRPELGAFTSSGGTAISGSGKSTTLPARRLCSEGQPS</sequence>
<dbReference type="Proteomes" id="UP001234297">
    <property type="component" value="Chromosome 7"/>
</dbReference>